<dbReference type="Proteomes" id="UP000271098">
    <property type="component" value="Unassembled WGS sequence"/>
</dbReference>
<gene>
    <name evidence="1" type="ORF">GPUH_LOCUS20983</name>
</gene>
<protein>
    <submittedName>
        <fullName evidence="3">Peptidase A1 domain-containing protein</fullName>
    </submittedName>
</protein>
<dbReference type="EMBL" id="UYRT01091579">
    <property type="protein sequence ID" value="VDN37245.1"/>
    <property type="molecule type" value="Genomic_DNA"/>
</dbReference>
<organism evidence="3">
    <name type="scientific">Gongylonema pulchrum</name>
    <dbReference type="NCBI Taxonomy" id="637853"/>
    <lineage>
        <taxon>Eukaryota</taxon>
        <taxon>Metazoa</taxon>
        <taxon>Ecdysozoa</taxon>
        <taxon>Nematoda</taxon>
        <taxon>Chromadorea</taxon>
        <taxon>Rhabditida</taxon>
        <taxon>Spirurina</taxon>
        <taxon>Spiruromorpha</taxon>
        <taxon>Spiruroidea</taxon>
        <taxon>Gongylonematidae</taxon>
        <taxon>Gongylonema</taxon>
    </lineage>
</organism>
<evidence type="ECO:0000313" key="1">
    <source>
        <dbReference type="EMBL" id="VDN37245.1"/>
    </source>
</evidence>
<evidence type="ECO:0000313" key="3">
    <source>
        <dbReference type="WBParaSite" id="GPUH_0002100901-mRNA-1"/>
    </source>
</evidence>
<sequence length="75" mass="8744">MWSINFHDLFEVGASRFALQNYNNFRKWQNEEISYGAFVFGDVVKTEITDVLFSPFVDLEFCLDTARLIENSLPS</sequence>
<accession>A0A183EJ43</accession>
<reference evidence="3" key="1">
    <citation type="submission" date="2016-06" db="UniProtKB">
        <authorList>
            <consortium name="WormBaseParasite"/>
        </authorList>
    </citation>
    <scope>IDENTIFICATION</scope>
</reference>
<dbReference type="WBParaSite" id="GPUH_0002100901-mRNA-1">
    <property type="protein sequence ID" value="GPUH_0002100901-mRNA-1"/>
    <property type="gene ID" value="GPUH_0002100901"/>
</dbReference>
<keyword evidence="2" id="KW-1185">Reference proteome</keyword>
<evidence type="ECO:0000313" key="2">
    <source>
        <dbReference type="Proteomes" id="UP000271098"/>
    </source>
</evidence>
<name>A0A183EJ43_9BILA</name>
<reference evidence="1 2" key="2">
    <citation type="submission" date="2018-11" db="EMBL/GenBank/DDBJ databases">
        <authorList>
            <consortium name="Pathogen Informatics"/>
        </authorList>
    </citation>
    <scope>NUCLEOTIDE SEQUENCE [LARGE SCALE GENOMIC DNA]</scope>
</reference>
<proteinExistence type="predicted"/>
<dbReference type="AlphaFoldDB" id="A0A183EJ43"/>